<proteinExistence type="predicted"/>
<comment type="caution">
    <text evidence="1">The sequence shown here is derived from an EMBL/GenBank/DDBJ whole genome shotgun (WGS) entry which is preliminary data.</text>
</comment>
<reference evidence="1 2" key="1">
    <citation type="journal article" date="2021" name="Microorganisms">
        <title>Genome Evolution of Filamentous Cyanobacterium Nostoc Species: From Facultative Symbiosis to Free Living.</title>
        <authorList>
            <person name="Huo D."/>
            <person name="Li H."/>
            <person name="Cai F."/>
            <person name="Guo X."/>
            <person name="Qiao Z."/>
            <person name="Wang W."/>
            <person name="Yu G."/>
            <person name="Li R."/>
        </authorList>
    </citation>
    <scope>NUCLEOTIDE SEQUENCE [LARGE SCALE GENOMIC DNA]</scope>
    <source>
        <strain evidence="1 2">CHAB 5714</strain>
    </source>
</reference>
<gene>
    <name evidence="1" type="ORF">LC586_35930</name>
</gene>
<organism evidence="1 2">
    <name type="scientific">Nostoc favosum CHAB5714</name>
    <dbReference type="NCBI Taxonomy" id="2780399"/>
    <lineage>
        <taxon>Bacteria</taxon>
        <taxon>Bacillati</taxon>
        <taxon>Cyanobacteriota</taxon>
        <taxon>Cyanophyceae</taxon>
        <taxon>Nostocales</taxon>
        <taxon>Nostocaceae</taxon>
        <taxon>Nostoc</taxon>
        <taxon>Nostoc favosum</taxon>
    </lineage>
</organism>
<evidence type="ECO:0000313" key="1">
    <source>
        <dbReference type="EMBL" id="MCC5604406.1"/>
    </source>
</evidence>
<accession>A0ABS8IK82</accession>
<keyword evidence="2" id="KW-1185">Reference proteome</keyword>
<protein>
    <submittedName>
        <fullName evidence="1">Uncharacterized protein</fullName>
    </submittedName>
</protein>
<evidence type="ECO:0000313" key="2">
    <source>
        <dbReference type="Proteomes" id="UP001199525"/>
    </source>
</evidence>
<sequence length="49" mass="5756">MVERKADFDSAKKGQAEYYQPPLVQGWNEDGDSRRKPQWIYVIMIIIIA</sequence>
<dbReference type="EMBL" id="JAIVFQ010000125">
    <property type="protein sequence ID" value="MCC5604406.1"/>
    <property type="molecule type" value="Genomic_DNA"/>
</dbReference>
<dbReference type="Proteomes" id="UP001199525">
    <property type="component" value="Unassembled WGS sequence"/>
</dbReference>
<name>A0ABS8IK82_9NOSO</name>